<keyword evidence="2" id="KW-1185">Reference proteome</keyword>
<dbReference type="Gene3D" id="3.10.50.30">
    <property type="entry name" value="Transcription elongation factor, GreA/GreB, C-terminal domain"/>
    <property type="match status" value="1"/>
</dbReference>
<dbReference type="EMBL" id="BSSV01000009">
    <property type="protein sequence ID" value="GLX87145.1"/>
    <property type="molecule type" value="Genomic_DNA"/>
</dbReference>
<dbReference type="SUPFAM" id="SSF54534">
    <property type="entry name" value="FKBP-like"/>
    <property type="match status" value="1"/>
</dbReference>
<evidence type="ECO:0000313" key="2">
    <source>
        <dbReference type="Proteomes" id="UP001157134"/>
    </source>
</evidence>
<gene>
    <name evidence="1" type="ORF">tloyanaT_33980</name>
</gene>
<dbReference type="Proteomes" id="UP001157134">
    <property type="component" value="Unassembled WGS sequence"/>
</dbReference>
<sequence>MNKVPIIRQILKNLDTELANAKEAAEQARLAATDEQSVAETQYDTLAIEAGFLAHGQSQRADELIIAIESMEKLAKQDIKTDAISLGNIVTLLDENNTTHHFYMAPVAGGMTLKLEGLVVTVITPKAPLGQLLLSKHRDDEVVLTVANTTKEYIVEAID</sequence>
<name>A0ABQ6HJE8_9GAMM</name>
<accession>A0ABQ6HJE8</accession>
<comment type="caution">
    <text evidence="1">The sequence shown here is derived from an EMBL/GenBank/DDBJ whole genome shotgun (WGS) entry which is preliminary data.</text>
</comment>
<dbReference type="RefSeq" id="WP_284300920.1">
    <property type="nucleotide sequence ID" value="NZ_BSSV01000009.1"/>
</dbReference>
<dbReference type="InterPro" id="IPR036953">
    <property type="entry name" value="GreA/GreB_C_sf"/>
</dbReference>
<proteinExistence type="predicted"/>
<protein>
    <recommendedName>
        <fullName evidence="3">Transcription elongation factor GreAB</fullName>
    </recommendedName>
</protein>
<evidence type="ECO:0000313" key="1">
    <source>
        <dbReference type="EMBL" id="GLX87145.1"/>
    </source>
</evidence>
<organism evidence="1 2">
    <name type="scientific">Thalassotalea loyana</name>
    <dbReference type="NCBI Taxonomy" id="280483"/>
    <lineage>
        <taxon>Bacteria</taxon>
        <taxon>Pseudomonadati</taxon>
        <taxon>Pseudomonadota</taxon>
        <taxon>Gammaproteobacteria</taxon>
        <taxon>Alteromonadales</taxon>
        <taxon>Colwelliaceae</taxon>
        <taxon>Thalassotalea</taxon>
    </lineage>
</organism>
<evidence type="ECO:0008006" key="3">
    <source>
        <dbReference type="Google" id="ProtNLM"/>
    </source>
</evidence>
<reference evidence="1 2" key="1">
    <citation type="submission" date="2023-03" db="EMBL/GenBank/DDBJ databases">
        <title>Thalassotalea loyana LMG 22536T draft genome sequence.</title>
        <authorList>
            <person name="Sawabe T."/>
        </authorList>
    </citation>
    <scope>NUCLEOTIDE SEQUENCE [LARGE SCALE GENOMIC DNA]</scope>
    <source>
        <strain evidence="1 2">LMG 22536</strain>
    </source>
</reference>